<feature type="transmembrane region" description="Helical" evidence="8">
    <location>
        <begin position="12"/>
        <end position="40"/>
    </location>
</feature>
<feature type="transmembrane region" description="Helical" evidence="8">
    <location>
        <begin position="52"/>
        <end position="73"/>
    </location>
</feature>
<evidence type="ECO:0000256" key="7">
    <source>
        <dbReference type="ARBA" id="ARBA00023136"/>
    </source>
</evidence>
<dbReference type="PANTHER" id="PTHR30472">
    <property type="entry name" value="FERRIC ENTEROBACTIN TRANSPORT SYSTEM PERMEASE PROTEIN"/>
    <property type="match status" value="1"/>
</dbReference>
<protein>
    <submittedName>
        <fullName evidence="9">Iron-uptake system permease protein FeuC</fullName>
    </submittedName>
</protein>
<feature type="transmembrane region" description="Helical" evidence="8">
    <location>
        <begin position="432"/>
        <end position="449"/>
    </location>
</feature>
<feature type="transmembrane region" description="Helical" evidence="8">
    <location>
        <begin position="313"/>
        <end position="334"/>
    </location>
</feature>
<evidence type="ECO:0000256" key="6">
    <source>
        <dbReference type="ARBA" id="ARBA00022989"/>
    </source>
</evidence>
<gene>
    <name evidence="9" type="primary">feuC_1</name>
    <name evidence="9" type="ORF">NCTC12391_00197</name>
</gene>
<feature type="transmembrane region" description="Helical" evidence="8">
    <location>
        <begin position="79"/>
        <end position="107"/>
    </location>
</feature>
<feature type="transmembrane region" description="Helical" evidence="8">
    <location>
        <begin position="215"/>
        <end position="234"/>
    </location>
</feature>
<dbReference type="Pfam" id="PF01032">
    <property type="entry name" value="FecCD"/>
    <property type="match status" value="2"/>
</dbReference>
<name>A0A449CYY9_9MICO</name>
<sequence length="453" mass="46164">MLGVPIRSTRAIGVILAVLLTATAVTLAGPIGFVGLAAPVITRLLARFVPVLAKHVVMIPATALIGAIIVVLADAVLRAIVGATAAITLPSGVTTTILGAIILVLLARRMRTTGPAQPTSAARSTVHGGRRAELVITALTVGLLVATVLALLTGERFYLLGDVALWLRDQAAPVIGFAFDSRAPRVAAALLAGAALALSGTFVQASARNPLAEPGLLGITGGAGLGAVIVVTLVPGATVVLISTVGIIGALVAFAIVYGLSWRGGMNTDRLVLIGIGLWYGFTALTTLFLIRANPWDTPAIFTWLSGSTYGRVWADVAPVVLVLVIAIPLAAVWSRELDLLALDDDTPRLVGVAREPVRLGVLITAAVLAAVSVSAVGVVGFVGLVAPHAARALVGSRHSRVIPVAMLLGGLGLVVADALGRTVIAPAQIPAGLIVALIGAPYFVRLLARSRA</sequence>
<evidence type="ECO:0000256" key="5">
    <source>
        <dbReference type="ARBA" id="ARBA00022692"/>
    </source>
</evidence>
<evidence type="ECO:0000256" key="1">
    <source>
        <dbReference type="ARBA" id="ARBA00004651"/>
    </source>
</evidence>
<dbReference type="Gene3D" id="1.10.3470.10">
    <property type="entry name" value="ABC transporter involved in vitamin B12 uptake, BtuC"/>
    <property type="match status" value="2"/>
</dbReference>
<dbReference type="PANTHER" id="PTHR30472:SF37">
    <property type="entry name" value="FE(3+) DICITRATE TRANSPORT SYSTEM PERMEASE PROTEIN FECD-RELATED"/>
    <property type="match status" value="1"/>
</dbReference>
<keyword evidence="3" id="KW-0813">Transport</keyword>
<dbReference type="CDD" id="cd06550">
    <property type="entry name" value="TM_ABC_iron-siderophores_like"/>
    <property type="match status" value="1"/>
</dbReference>
<evidence type="ECO:0000256" key="8">
    <source>
        <dbReference type="SAM" id="Phobius"/>
    </source>
</evidence>
<feature type="transmembrane region" description="Helical" evidence="8">
    <location>
        <begin position="132"/>
        <end position="152"/>
    </location>
</feature>
<feature type="transmembrane region" description="Helical" evidence="8">
    <location>
        <begin position="402"/>
        <end position="420"/>
    </location>
</feature>
<evidence type="ECO:0000256" key="3">
    <source>
        <dbReference type="ARBA" id="ARBA00022448"/>
    </source>
</evidence>
<dbReference type="InterPro" id="IPR037294">
    <property type="entry name" value="ABC_BtuC-like"/>
</dbReference>
<feature type="transmembrane region" description="Helical" evidence="8">
    <location>
        <begin position="272"/>
        <end position="293"/>
    </location>
</feature>
<comment type="subcellular location">
    <subcellularLocation>
        <location evidence="1">Cell membrane</location>
        <topology evidence="1">Multi-pass membrane protein</topology>
    </subcellularLocation>
</comment>
<dbReference type="SUPFAM" id="SSF81345">
    <property type="entry name" value="ABC transporter involved in vitamin B12 uptake, BtuC"/>
    <property type="match status" value="2"/>
</dbReference>
<reference evidence="9 10" key="1">
    <citation type="submission" date="2019-02" db="EMBL/GenBank/DDBJ databases">
        <authorList>
            <consortium name="Pathogen Informatics"/>
        </authorList>
    </citation>
    <scope>NUCLEOTIDE SEQUENCE [LARGE SCALE GENOMIC DNA]</scope>
    <source>
        <strain evidence="9 10">3012STDY7078520</strain>
    </source>
</reference>
<keyword evidence="7 8" id="KW-0472">Membrane</keyword>
<dbReference type="GO" id="GO:0022857">
    <property type="term" value="F:transmembrane transporter activity"/>
    <property type="evidence" value="ECO:0007669"/>
    <property type="project" value="InterPro"/>
</dbReference>
<evidence type="ECO:0000256" key="4">
    <source>
        <dbReference type="ARBA" id="ARBA00022475"/>
    </source>
</evidence>
<dbReference type="Proteomes" id="UP000386281">
    <property type="component" value="Unassembled WGS sequence"/>
</dbReference>
<dbReference type="GO" id="GO:0033214">
    <property type="term" value="P:siderophore-iron import into cell"/>
    <property type="evidence" value="ECO:0007669"/>
    <property type="project" value="TreeGrafter"/>
</dbReference>
<evidence type="ECO:0000256" key="2">
    <source>
        <dbReference type="ARBA" id="ARBA00007935"/>
    </source>
</evidence>
<feature type="transmembrane region" description="Helical" evidence="8">
    <location>
        <begin position="360"/>
        <end position="382"/>
    </location>
</feature>
<dbReference type="AlphaFoldDB" id="A0A449CYY9"/>
<evidence type="ECO:0000313" key="10">
    <source>
        <dbReference type="Proteomes" id="UP000386281"/>
    </source>
</evidence>
<dbReference type="GO" id="GO:0005886">
    <property type="term" value="C:plasma membrane"/>
    <property type="evidence" value="ECO:0007669"/>
    <property type="project" value="UniProtKB-SubCell"/>
</dbReference>
<comment type="similarity">
    <text evidence="2">Belongs to the binding-protein-dependent transport system permease family. FecCD subfamily.</text>
</comment>
<accession>A0A449CYY9</accession>
<evidence type="ECO:0000313" key="9">
    <source>
        <dbReference type="EMBL" id="VEW10402.1"/>
    </source>
</evidence>
<keyword evidence="5 8" id="KW-0812">Transmembrane</keyword>
<feature type="transmembrane region" description="Helical" evidence="8">
    <location>
        <begin position="240"/>
        <end position="260"/>
    </location>
</feature>
<proteinExistence type="inferred from homology"/>
<dbReference type="InterPro" id="IPR000522">
    <property type="entry name" value="ABC_transptr_permease_BtuC"/>
</dbReference>
<keyword evidence="4" id="KW-1003">Cell membrane</keyword>
<keyword evidence="6 8" id="KW-1133">Transmembrane helix</keyword>
<organism evidence="9 10">
    <name type="scientific">Brevibacterium casei</name>
    <dbReference type="NCBI Taxonomy" id="33889"/>
    <lineage>
        <taxon>Bacteria</taxon>
        <taxon>Bacillati</taxon>
        <taxon>Actinomycetota</taxon>
        <taxon>Actinomycetes</taxon>
        <taxon>Micrococcales</taxon>
        <taxon>Brevibacteriaceae</taxon>
        <taxon>Brevibacterium</taxon>
    </lineage>
</organism>
<dbReference type="EMBL" id="CAACXN010000005">
    <property type="protein sequence ID" value="VEW10402.1"/>
    <property type="molecule type" value="Genomic_DNA"/>
</dbReference>